<organism evidence="6 7">
    <name type="scientific">Globisporangium ultimum (strain ATCC 200006 / CBS 805.95 / DAOM BR144)</name>
    <name type="common">Pythium ultimum</name>
    <dbReference type="NCBI Taxonomy" id="431595"/>
    <lineage>
        <taxon>Eukaryota</taxon>
        <taxon>Sar</taxon>
        <taxon>Stramenopiles</taxon>
        <taxon>Oomycota</taxon>
        <taxon>Peronosporomycetes</taxon>
        <taxon>Pythiales</taxon>
        <taxon>Pythiaceae</taxon>
        <taxon>Globisporangium</taxon>
    </lineage>
</organism>
<dbReference type="OMA" id="WSDTLFK"/>
<dbReference type="PRINTS" id="PR00463">
    <property type="entry name" value="EP450I"/>
</dbReference>
<evidence type="ECO:0000256" key="5">
    <source>
        <dbReference type="PIRSR" id="PIRSR602401-1"/>
    </source>
</evidence>
<proteinExistence type="inferred from homology"/>
<feature type="binding site" description="axial binding residue" evidence="5">
    <location>
        <position position="457"/>
    </location>
    <ligand>
        <name>heme</name>
        <dbReference type="ChEBI" id="CHEBI:30413"/>
    </ligand>
    <ligandPart>
        <name>Fe</name>
        <dbReference type="ChEBI" id="CHEBI:18248"/>
    </ligandPart>
</feature>
<dbReference type="PRINTS" id="PR00385">
    <property type="entry name" value="P450"/>
</dbReference>
<reference evidence="7" key="1">
    <citation type="journal article" date="2010" name="Genome Biol.">
        <title>Genome sequence of the necrotrophic plant pathogen Pythium ultimum reveals original pathogenicity mechanisms and effector repertoire.</title>
        <authorList>
            <person name="Levesque C.A."/>
            <person name="Brouwer H."/>
            <person name="Cano L."/>
            <person name="Hamilton J.P."/>
            <person name="Holt C."/>
            <person name="Huitema E."/>
            <person name="Raffaele S."/>
            <person name="Robideau G.P."/>
            <person name="Thines M."/>
            <person name="Win J."/>
            <person name="Zerillo M.M."/>
            <person name="Beakes G.W."/>
            <person name="Boore J.L."/>
            <person name="Busam D."/>
            <person name="Dumas B."/>
            <person name="Ferriera S."/>
            <person name="Fuerstenberg S.I."/>
            <person name="Gachon C.M."/>
            <person name="Gaulin E."/>
            <person name="Govers F."/>
            <person name="Grenville-Briggs L."/>
            <person name="Horner N."/>
            <person name="Hostetler J."/>
            <person name="Jiang R.H."/>
            <person name="Johnson J."/>
            <person name="Krajaejun T."/>
            <person name="Lin H."/>
            <person name="Meijer H.J."/>
            <person name="Moore B."/>
            <person name="Morris P."/>
            <person name="Phuntmart V."/>
            <person name="Puiu D."/>
            <person name="Shetty J."/>
            <person name="Stajich J.E."/>
            <person name="Tripathy S."/>
            <person name="Wawra S."/>
            <person name="van West P."/>
            <person name="Whitty B.R."/>
            <person name="Coutinho P.M."/>
            <person name="Henrissat B."/>
            <person name="Martin F."/>
            <person name="Thomas P.D."/>
            <person name="Tyler B.M."/>
            <person name="De Vries R.P."/>
            <person name="Kamoun S."/>
            <person name="Yandell M."/>
            <person name="Tisserat N."/>
            <person name="Buell C.R."/>
        </authorList>
    </citation>
    <scope>NUCLEOTIDE SEQUENCE</scope>
    <source>
        <strain evidence="7">DAOM:BR144</strain>
    </source>
</reference>
<keyword evidence="2 5" id="KW-0479">Metal-binding</keyword>
<dbReference type="Pfam" id="PF00067">
    <property type="entry name" value="p450"/>
    <property type="match status" value="1"/>
</dbReference>
<evidence type="ECO:0000313" key="6">
    <source>
        <dbReference type="EnsemblProtists" id="PYU1_T014720"/>
    </source>
</evidence>
<comment type="cofactor">
    <cofactor evidence="5">
        <name>heme</name>
        <dbReference type="ChEBI" id="CHEBI:30413"/>
    </cofactor>
</comment>
<protein>
    <recommendedName>
        <fullName evidence="8">Cytochrome P450</fullName>
    </recommendedName>
</protein>
<keyword evidence="3" id="KW-0560">Oxidoreductase</keyword>
<dbReference type="GO" id="GO:0005506">
    <property type="term" value="F:iron ion binding"/>
    <property type="evidence" value="ECO:0007669"/>
    <property type="project" value="InterPro"/>
</dbReference>
<dbReference type="InterPro" id="IPR001128">
    <property type="entry name" value="Cyt_P450"/>
</dbReference>
<evidence type="ECO:0008006" key="8">
    <source>
        <dbReference type="Google" id="ProtNLM"/>
    </source>
</evidence>
<accession>K3XBX1</accession>
<dbReference type="STRING" id="431595.K3XBX1"/>
<dbReference type="AlphaFoldDB" id="K3XBX1"/>
<keyword evidence="5" id="KW-0349">Heme</keyword>
<dbReference type="GO" id="GO:0020037">
    <property type="term" value="F:heme binding"/>
    <property type="evidence" value="ECO:0007669"/>
    <property type="project" value="InterPro"/>
</dbReference>
<sequence length="519" mass="59310">MWSSVSFAQVAAALAVVALTRVLVPFLHDVRRKMRIAKGLAPLPGPKGRCLLGLLPEIKKNIDTIYDFQESLMVQYGGRIKLPWDLFSNGSVYITSAEDVKHILTTNFNNYIKAEPLLATFSDLFGKSFFGLNHAHSADNGAMWKLQRQVASKVFTTNNFKIFSEQIFHKYALKMVEIVDLQDGKCNILEIASQYTLQAIFDVGCGVPLTEVDERLGLSFVESLSFVASNIADRFFVKPYFRTFWWCMPSEWRLKREAKVMTNIADKILARRLKESDEELATKFDIMSLFIKKARELDDNECSSVLDVETLRSIFLTIIAAGWDTTSSTITYTCYCLIQYPETQDKLLQELEELNKSQLTYDDVKKLKYLDAVVSESMRLYPTVPIDRKEAAEDDYLPDGTFIPAGTEVLYSPWYMGRHSPIWGDDPKVFRPERWLEMKTHPSVYEFPAFQAGPRICIGMNMALLEAKMFIAVMVRNFHVQIQEGEQLKNRGYTLTPTLTMKGGLPLQMTPREQVARPY</sequence>
<keyword evidence="7" id="KW-1185">Reference proteome</keyword>
<dbReference type="Proteomes" id="UP000019132">
    <property type="component" value="Unassembled WGS sequence"/>
</dbReference>
<dbReference type="eggNOG" id="KOG0157">
    <property type="taxonomic scope" value="Eukaryota"/>
</dbReference>
<evidence type="ECO:0000256" key="4">
    <source>
        <dbReference type="ARBA" id="ARBA00023004"/>
    </source>
</evidence>
<evidence type="ECO:0000313" key="7">
    <source>
        <dbReference type="Proteomes" id="UP000019132"/>
    </source>
</evidence>
<comment type="similarity">
    <text evidence="1">Belongs to the cytochrome P450 family.</text>
</comment>
<evidence type="ECO:0000256" key="1">
    <source>
        <dbReference type="ARBA" id="ARBA00010617"/>
    </source>
</evidence>
<reference evidence="7" key="2">
    <citation type="submission" date="2010-04" db="EMBL/GenBank/DDBJ databases">
        <authorList>
            <person name="Buell R."/>
            <person name="Hamilton J."/>
            <person name="Hostetler J."/>
        </authorList>
    </citation>
    <scope>NUCLEOTIDE SEQUENCE [LARGE SCALE GENOMIC DNA]</scope>
    <source>
        <strain evidence="7">DAOM:BR144</strain>
    </source>
</reference>
<dbReference type="Gene3D" id="1.10.630.10">
    <property type="entry name" value="Cytochrome P450"/>
    <property type="match status" value="1"/>
</dbReference>
<dbReference type="GO" id="GO:0004497">
    <property type="term" value="F:monooxygenase activity"/>
    <property type="evidence" value="ECO:0007669"/>
    <property type="project" value="InterPro"/>
</dbReference>
<dbReference type="GO" id="GO:0016705">
    <property type="term" value="F:oxidoreductase activity, acting on paired donors, with incorporation or reduction of molecular oxygen"/>
    <property type="evidence" value="ECO:0007669"/>
    <property type="project" value="InterPro"/>
</dbReference>
<dbReference type="InterPro" id="IPR002401">
    <property type="entry name" value="Cyt_P450_E_grp-I"/>
</dbReference>
<dbReference type="SUPFAM" id="SSF48264">
    <property type="entry name" value="Cytochrome P450"/>
    <property type="match status" value="1"/>
</dbReference>
<keyword evidence="4 5" id="KW-0408">Iron</keyword>
<evidence type="ECO:0000256" key="3">
    <source>
        <dbReference type="ARBA" id="ARBA00023002"/>
    </source>
</evidence>
<reference evidence="6" key="3">
    <citation type="submission" date="2015-02" db="UniProtKB">
        <authorList>
            <consortium name="EnsemblProtists"/>
        </authorList>
    </citation>
    <scope>IDENTIFICATION</scope>
    <source>
        <strain evidence="6">DAOM BR144</strain>
    </source>
</reference>
<dbReference type="EnsemblProtists" id="PYU1_T014720">
    <property type="protein sequence ID" value="PYU1_T014720"/>
    <property type="gene ID" value="PYU1_G014689"/>
</dbReference>
<dbReference type="HOGENOM" id="CLU_001570_27_2_1"/>
<dbReference type="InterPro" id="IPR036396">
    <property type="entry name" value="Cyt_P450_sf"/>
</dbReference>
<evidence type="ECO:0000256" key="2">
    <source>
        <dbReference type="ARBA" id="ARBA00022723"/>
    </source>
</evidence>
<dbReference type="PANTHER" id="PTHR24296">
    <property type="entry name" value="CYTOCHROME P450"/>
    <property type="match status" value="1"/>
</dbReference>
<name>K3XBX1_GLOUD</name>
<dbReference type="VEuPathDB" id="FungiDB:PYU1_G014689"/>
<dbReference type="EMBL" id="GL376630">
    <property type="status" value="NOT_ANNOTATED_CDS"/>
    <property type="molecule type" value="Genomic_DNA"/>
</dbReference>
<dbReference type="InParanoid" id="K3XBX1"/>